<dbReference type="PROSITE" id="PS50157">
    <property type="entry name" value="ZINC_FINGER_C2H2_2"/>
    <property type="match status" value="3"/>
</dbReference>
<dbReference type="PROSITE" id="PS00028">
    <property type="entry name" value="ZINC_FINGER_C2H2_1"/>
    <property type="match status" value="3"/>
</dbReference>
<sequence>PIIIGVDVKFCVTGVPRRNSLKKATCSSERGGPCDPSISFVRIEEVKCLTSLVFLKMSKPKTMGLFRPWNDLETTTNETSGISITIDNALHSMPCSRQEDDEQVVSSTTSTTLTNTTETSDDCDGNLLDQETTTSTSLIGFHQIKGSKSFDKVATRDTPSLKDEDASTGIVQSAKDNSGVFHPQQPLDSMTPMSRAISTRDSNINASNDAISPNYLSALRELRPSEDFTSIIGTYSMTANSDVAGSWTASSESRLPDVLKIHPGVYSGIHSGFQSGIEFYPGILPLNLYNHSMEEAVQMVHRQDVVAKEMKKMRPKKHNCPHCSMAFSNGGQLTGHIRIHTGERPFKCDVESCGKRFTRNEELTRHKRIHTGVRPYSCVFCKKRFGRKDHLKKHMRTHEVRDSYRVSTAALGMIASLSYPFQQSTELSPYLYQI</sequence>
<dbReference type="Pfam" id="PF00096">
    <property type="entry name" value="zf-C2H2"/>
    <property type="match status" value="3"/>
</dbReference>
<dbReference type="AlphaFoldDB" id="A0A151K3M0"/>
<dbReference type="PANTHER" id="PTHR23235:SF139">
    <property type="entry name" value="HUCKEBEIN"/>
    <property type="match status" value="1"/>
</dbReference>
<evidence type="ECO:0000256" key="4">
    <source>
        <dbReference type="ARBA" id="ARBA00022833"/>
    </source>
</evidence>
<dbReference type="GO" id="GO:0000981">
    <property type="term" value="F:DNA-binding transcription factor activity, RNA polymerase II-specific"/>
    <property type="evidence" value="ECO:0007669"/>
    <property type="project" value="TreeGrafter"/>
</dbReference>
<dbReference type="SUPFAM" id="SSF57667">
    <property type="entry name" value="beta-beta-alpha zinc fingers"/>
    <property type="match status" value="2"/>
</dbReference>
<feature type="region of interest" description="Disordered" evidence="6">
    <location>
        <begin position="107"/>
        <end position="128"/>
    </location>
</feature>
<dbReference type="GO" id="GO:0000978">
    <property type="term" value="F:RNA polymerase II cis-regulatory region sequence-specific DNA binding"/>
    <property type="evidence" value="ECO:0007669"/>
    <property type="project" value="TreeGrafter"/>
</dbReference>
<feature type="non-terminal residue" evidence="8">
    <location>
        <position position="1"/>
    </location>
</feature>
<keyword evidence="2" id="KW-0677">Repeat</keyword>
<dbReference type="Proteomes" id="UP000078541">
    <property type="component" value="Unassembled WGS sequence"/>
</dbReference>
<keyword evidence="3 5" id="KW-0863">Zinc-finger</keyword>
<keyword evidence="9" id="KW-1185">Reference proteome</keyword>
<organism evidence="8 9">
    <name type="scientific">Trachymyrmex septentrionalis</name>
    <dbReference type="NCBI Taxonomy" id="34720"/>
    <lineage>
        <taxon>Eukaryota</taxon>
        <taxon>Metazoa</taxon>
        <taxon>Ecdysozoa</taxon>
        <taxon>Arthropoda</taxon>
        <taxon>Hexapoda</taxon>
        <taxon>Insecta</taxon>
        <taxon>Pterygota</taxon>
        <taxon>Neoptera</taxon>
        <taxon>Endopterygota</taxon>
        <taxon>Hymenoptera</taxon>
        <taxon>Apocrita</taxon>
        <taxon>Aculeata</taxon>
        <taxon>Formicoidea</taxon>
        <taxon>Formicidae</taxon>
        <taxon>Myrmicinae</taxon>
        <taxon>Trachymyrmex</taxon>
    </lineage>
</organism>
<name>A0A151K3M0_9HYME</name>
<dbReference type="InterPro" id="IPR013087">
    <property type="entry name" value="Znf_C2H2_type"/>
</dbReference>
<dbReference type="FunFam" id="3.30.160.60:FF:000624">
    <property type="entry name" value="zinc finger protein 697"/>
    <property type="match status" value="1"/>
</dbReference>
<feature type="domain" description="C2H2-type" evidence="7">
    <location>
        <begin position="318"/>
        <end position="345"/>
    </location>
</feature>
<dbReference type="InterPro" id="IPR036236">
    <property type="entry name" value="Znf_C2H2_sf"/>
</dbReference>
<feature type="domain" description="C2H2-type" evidence="7">
    <location>
        <begin position="346"/>
        <end position="375"/>
    </location>
</feature>
<evidence type="ECO:0000256" key="2">
    <source>
        <dbReference type="ARBA" id="ARBA00022737"/>
    </source>
</evidence>
<evidence type="ECO:0000256" key="1">
    <source>
        <dbReference type="ARBA" id="ARBA00022723"/>
    </source>
</evidence>
<evidence type="ECO:0000256" key="3">
    <source>
        <dbReference type="ARBA" id="ARBA00022771"/>
    </source>
</evidence>
<evidence type="ECO:0000313" key="9">
    <source>
        <dbReference type="Proteomes" id="UP000078541"/>
    </source>
</evidence>
<evidence type="ECO:0000313" key="8">
    <source>
        <dbReference type="EMBL" id="KYN50719.1"/>
    </source>
</evidence>
<reference evidence="8 9" key="1">
    <citation type="submission" date="2016-03" db="EMBL/GenBank/DDBJ databases">
        <title>Trachymyrmex septentrionalis WGS genome.</title>
        <authorList>
            <person name="Nygaard S."/>
            <person name="Hu H."/>
            <person name="Boomsma J."/>
            <person name="Zhang G."/>
        </authorList>
    </citation>
    <scope>NUCLEOTIDE SEQUENCE [LARGE SCALE GENOMIC DNA]</scope>
    <source>
        <strain evidence="8">Tsep2-gDNA-1</strain>
        <tissue evidence="8">Whole body</tissue>
    </source>
</reference>
<dbReference type="EMBL" id="LKEZ01003761">
    <property type="protein sequence ID" value="KYN50719.1"/>
    <property type="molecule type" value="Genomic_DNA"/>
</dbReference>
<keyword evidence="1" id="KW-0479">Metal-binding</keyword>
<protein>
    <recommendedName>
        <fullName evidence="7">C2H2-type domain-containing protein</fullName>
    </recommendedName>
</protein>
<feature type="compositionally biased region" description="Low complexity" evidence="6">
    <location>
        <begin position="107"/>
        <end position="118"/>
    </location>
</feature>
<gene>
    <name evidence="8" type="ORF">ALC56_00096</name>
</gene>
<proteinExistence type="predicted"/>
<accession>A0A151K3M0</accession>
<dbReference type="SMART" id="SM00355">
    <property type="entry name" value="ZnF_C2H2"/>
    <property type="match status" value="3"/>
</dbReference>
<evidence type="ECO:0000256" key="5">
    <source>
        <dbReference type="PROSITE-ProRule" id="PRU00042"/>
    </source>
</evidence>
<comment type="caution">
    <text evidence="8">The sequence shown here is derived from an EMBL/GenBank/DDBJ whole genome shotgun (WGS) entry which is preliminary data.</text>
</comment>
<dbReference type="Gene3D" id="3.30.160.60">
    <property type="entry name" value="Classic Zinc Finger"/>
    <property type="match status" value="3"/>
</dbReference>
<dbReference type="STRING" id="34720.A0A151K3M0"/>
<evidence type="ECO:0000259" key="7">
    <source>
        <dbReference type="PROSITE" id="PS50157"/>
    </source>
</evidence>
<dbReference type="GO" id="GO:0008270">
    <property type="term" value="F:zinc ion binding"/>
    <property type="evidence" value="ECO:0007669"/>
    <property type="project" value="UniProtKB-KW"/>
</dbReference>
<feature type="domain" description="C2H2-type" evidence="7">
    <location>
        <begin position="376"/>
        <end position="403"/>
    </location>
</feature>
<evidence type="ECO:0000256" key="6">
    <source>
        <dbReference type="SAM" id="MobiDB-lite"/>
    </source>
</evidence>
<keyword evidence="4" id="KW-0862">Zinc</keyword>
<dbReference type="PANTHER" id="PTHR23235">
    <property type="entry name" value="KRUEPPEL-LIKE TRANSCRIPTION FACTOR"/>
    <property type="match status" value="1"/>
</dbReference>
<dbReference type="FunFam" id="3.30.160.60:FF:000257">
    <property type="entry name" value="ZXD family zinc finger C"/>
    <property type="match status" value="1"/>
</dbReference>